<gene>
    <name evidence="2" type="ORF">A3E29_01145</name>
</gene>
<keyword evidence="1" id="KW-0812">Transmembrane</keyword>
<organism evidence="2 3">
    <name type="scientific">Candidatus Doudnabacteria bacterium RIFCSPHIGHO2_12_FULL_48_16</name>
    <dbReference type="NCBI Taxonomy" id="1817838"/>
    <lineage>
        <taxon>Bacteria</taxon>
        <taxon>Candidatus Doudnaibacteriota</taxon>
    </lineage>
</organism>
<evidence type="ECO:0000313" key="2">
    <source>
        <dbReference type="EMBL" id="OGE90716.1"/>
    </source>
</evidence>
<dbReference type="AlphaFoldDB" id="A0A1F5PLD1"/>
<dbReference type="Proteomes" id="UP000177682">
    <property type="component" value="Unassembled WGS sequence"/>
</dbReference>
<dbReference type="SUPFAM" id="SSF69304">
    <property type="entry name" value="Tricorn protease N-terminal domain"/>
    <property type="match status" value="1"/>
</dbReference>
<reference evidence="2 3" key="1">
    <citation type="journal article" date="2016" name="Nat. Commun.">
        <title>Thousands of microbial genomes shed light on interconnected biogeochemical processes in an aquifer system.</title>
        <authorList>
            <person name="Anantharaman K."/>
            <person name="Brown C.T."/>
            <person name="Hug L.A."/>
            <person name="Sharon I."/>
            <person name="Castelle C.J."/>
            <person name="Probst A.J."/>
            <person name="Thomas B.C."/>
            <person name="Singh A."/>
            <person name="Wilkins M.J."/>
            <person name="Karaoz U."/>
            <person name="Brodie E.L."/>
            <person name="Williams K.H."/>
            <person name="Hubbard S.S."/>
            <person name="Banfield J.F."/>
        </authorList>
    </citation>
    <scope>NUCLEOTIDE SEQUENCE [LARGE SCALE GENOMIC DNA]</scope>
</reference>
<keyword evidence="1" id="KW-0472">Membrane</keyword>
<accession>A0A1F5PLD1</accession>
<comment type="caution">
    <text evidence="2">The sequence shown here is derived from an EMBL/GenBank/DDBJ whole genome shotgun (WGS) entry which is preliminary data.</text>
</comment>
<dbReference type="Gene3D" id="2.120.10.30">
    <property type="entry name" value="TolB, C-terminal domain"/>
    <property type="match status" value="1"/>
</dbReference>
<name>A0A1F5PLD1_9BACT</name>
<keyword evidence="1" id="KW-1133">Transmembrane helix</keyword>
<dbReference type="InterPro" id="IPR011042">
    <property type="entry name" value="6-blade_b-propeller_TolB-like"/>
</dbReference>
<feature type="transmembrane region" description="Helical" evidence="1">
    <location>
        <begin position="21"/>
        <end position="44"/>
    </location>
</feature>
<evidence type="ECO:0008006" key="4">
    <source>
        <dbReference type="Google" id="ProtNLM"/>
    </source>
</evidence>
<proteinExistence type="predicted"/>
<evidence type="ECO:0000313" key="3">
    <source>
        <dbReference type="Proteomes" id="UP000177682"/>
    </source>
</evidence>
<sequence length="359" mass="39734">MRAVSESAADRLNLINMMNRKFVIIAAIGALILAVIGGLLVWAMKVKNQTKPPIAAAPQIKKIGNDRVVSPIPAINNGGIWYFNAEGRLFRINLDGEGLTEYPLPLLSGTIRKILWPQAGEDFIAISSGSTGEIKDYYNSQKKVYTTLPANIKSLDWMPDSRRIVYIWQSADNQHQQLAMANGDGTGFVIIKDVFWPDLQIKVSPDGKTALLYRSIVDGNVNKIYSVNLETGEILTVIDSGKNLEAIWISANRFLFSQSAITAYPRVYLFDMISKQATDLDLNTSLDKIVVDKEGKTVYAAIPKKDGGGDDFLTEDLLTFRQNDFFSSDQQIFAKNLMLIGSSLFFINTGDGNLHVVSK</sequence>
<protein>
    <recommendedName>
        <fullName evidence="4">Dipeptidylpeptidase IV N-terminal domain-containing protein</fullName>
    </recommendedName>
</protein>
<evidence type="ECO:0000256" key="1">
    <source>
        <dbReference type="SAM" id="Phobius"/>
    </source>
</evidence>
<dbReference type="EMBL" id="MFEY01000004">
    <property type="protein sequence ID" value="OGE90716.1"/>
    <property type="molecule type" value="Genomic_DNA"/>
</dbReference>